<evidence type="ECO:0000313" key="3">
    <source>
        <dbReference type="Proteomes" id="UP000021369"/>
    </source>
</evidence>
<dbReference type="AlphaFoldDB" id="A0A011UX64"/>
<accession>A0A011UX64</accession>
<gene>
    <name evidence="2" type="ORF">RASY3_15905</name>
</gene>
<keyword evidence="1" id="KW-0472">Membrane</keyword>
<dbReference type="OrthoDB" id="1821816at2"/>
<name>A0A011UX64_RUMAL</name>
<dbReference type="EMBL" id="JEOB01000004">
    <property type="protein sequence ID" value="EXM37807.1"/>
    <property type="molecule type" value="Genomic_DNA"/>
</dbReference>
<organism evidence="2 3">
    <name type="scientific">Ruminococcus albus SY3</name>
    <dbReference type="NCBI Taxonomy" id="1341156"/>
    <lineage>
        <taxon>Bacteria</taxon>
        <taxon>Bacillati</taxon>
        <taxon>Bacillota</taxon>
        <taxon>Clostridia</taxon>
        <taxon>Eubacteriales</taxon>
        <taxon>Oscillospiraceae</taxon>
        <taxon>Ruminococcus</taxon>
    </lineage>
</organism>
<keyword evidence="1" id="KW-0812">Transmembrane</keyword>
<dbReference type="RefSeq" id="WP_037289727.1">
    <property type="nucleotide sequence ID" value="NZ_JEOB01000004.1"/>
</dbReference>
<dbReference type="PATRIC" id="fig|1341156.4.peg.2780"/>
<keyword evidence="1" id="KW-1133">Transmembrane helix</keyword>
<evidence type="ECO:0000313" key="2">
    <source>
        <dbReference type="EMBL" id="EXM37807.1"/>
    </source>
</evidence>
<proteinExistence type="predicted"/>
<feature type="transmembrane region" description="Helical" evidence="1">
    <location>
        <begin position="95"/>
        <end position="118"/>
    </location>
</feature>
<feature type="transmembrane region" description="Helical" evidence="1">
    <location>
        <begin position="41"/>
        <end position="62"/>
    </location>
</feature>
<feature type="transmembrane region" description="Helical" evidence="1">
    <location>
        <begin position="69"/>
        <end position="89"/>
    </location>
</feature>
<feature type="transmembrane region" description="Helical" evidence="1">
    <location>
        <begin position="15"/>
        <end position="35"/>
    </location>
</feature>
<keyword evidence="3" id="KW-1185">Reference proteome</keyword>
<evidence type="ECO:0000256" key="1">
    <source>
        <dbReference type="SAM" id="Phobius"/>
    </source>
</evidence>
<comment type="caution">
    <text evidence="2">The sequence shown here is derived from an EMBL/GenBank/DDBJ whole genome shotgun (WGS) entry which is preliminary data.</text>
</comment>
<protein>
    <submittedName>
        <fullName evidence="2">Uncharacterized protein</fullName>
    </submittedName>
</protein>
<sequence length="155" mass="17512">MYVKGFDKIRQSERLSAAAVFLLWLVFGAGLVLLVDKVIPSILTLMLAFGFIYPAGCLVMFFRLCKRHGVMWYFPAAVITANVIMYAAWGTYRAIIPNMIVLTVLCVLFGCGLGGCFADKESVRAYRENRRLKKLGEDKPYSSIIDDKEVRKNKK</sequence>
<reference evidence="2 3" key="1">
    <citation type="submission" date="2013-06" db="EMBL/GenBank/DDBJ databases">
        <title>Rumen cellulosomics: divergent fiber-degrading strategies revealed by comparative genome-wide analysis of six Ruminococcal strains.</title>
        <authorList>
            <person name="Dassa B."/>
            <person name="Borovok I."/>
            <person name="Lamed R."/>
            <person name="Flint H."/>
            <person name="Yeoman C.J."/>
            <person name="White B."/>
            <person name="Bayer E.A."/>
        </authorList>
    </citation>
    <scope>NUCLEOTIDE SEQUENCE [LARGE SCALE GENOMIC DNA]</scope>
    <source>
        <strain evidence="2 3">SY3</strain>
    </source>
</reference>
<dbReference type="Proteomes" id="UP000021369">
    <property type="component" value="Unassembled WGS sequence"/>
</dbReference>